<organism evidence="8 9">
    <name type="scientific">Bionectria ochroleuca</name>
    <name type="common">Gliocladium roseum</name>
    <dbReference type="NCBI Taxonomy" id="29856"/>
    <lineage>
        <taxon>Eukaryota</taxon>
        <taxon>Fungi</taxon>
        <taxon>Dikarya</taxon>
        <taxon>Ascomycota</taxon>
        <taxon>Pezizomycotina</taxon>
        <taxon>Sordariomycetes</taxon>
        <taxon>Hypocreomycetidae</taxon>
        <taxon>Hypocreales</taxon>
        <taxon>Bionectriaceae</taxon>
        <taxon>Clonostachys</taxon>
    </lineage>
</organism>
<protein>
    <recommendedName>
        <fullName evidence="7">Xylanolytic transcriptional activator regulatory domain-containing protein</fullName>
    </recommendedName>
</protein>
<comment type="caution">
    <text evidence="8">The sequence shown here is derived from an EMBL/GenBank/DDBJ whole genome shotgun (WGS) entry which is preliminary data.</text>
</comment>
<feature type="domain" description="Xylanolytic transcriptional activator regulatory" evidence="7">
    <location>
        <begin position="161"/>
        <end position="240"/>
    </location>
</feature>
<proteinExistence type="predicted"/>
<keyword evidence="2" id="KW-0862">Zinc</keyword>
<dbReference type="CDD" id="cd12148">
    <property type="entry name" value="fungal_TF_MHR"/>
    <property type="match status" value="1"/>
</dbReference>
<evidence type="ECO:0000313" key="8">
    <source>
        <dbReference type="EMBL" id="VUC31203.1"/>
    </source>
</evidence>
<evidence type="ECO:0000256" key="5">
    <source>
        <dbReference type="ARBA" id="ARBA00023163"/>
    </source>
</evidence>
<evidence type="ECO:0000256" key="6">
    <source>
        <dbReference type="ARBA" id="ARBA00023242"/>
    </source>
</evidence>
<evidence type="ECO:0000256" key="3">
    <source>
        <dbReference type="ARBA" id="ARBA00023015"/>
    </source>
</evidence>
<evidence type="ECO:0000259" key="7">
    <source>
        <dbReference type="SMART" id="SM00906"/>
    </source>
</evidence>
<dbReference type="EMBL" id="CABFNS010000830">
    <property type="protein sequence ID" value="VUC31203.1"/>
    <property type="molecule type" value="Genomic_DNA"/>
</dbReference>
<accession>A0ABY6UMG7</accession>
<sequence length="449" mass="50680">MSVSKDDKSGEDENQDVGILKMQASMIKQWETLAYSKLELERGSEAANTIKYLLETYFRWQNASNCVVYRPVFIRDLALGEQFFNEFLLQVICAVAIRCSTDYNVSSGGESTSMSSTEAEYLARAKALLSTEMDKPSSIPTIQGLLLLGQRECAHGNLSQGWMYTGMAFRAMRDMGIHLDCSRLPIFGFGTLTVEDREIRRRLFWAAFTWDKIISLALGRTPTFNAHQTISPGPLLDDTEDFQLWQPEPHLFPQYQPRKSYATANFESFVKLCEIIQAVIMQLYVGRPRLVGIGKFIQAMRTRLNRWFDCLPAEIKIDTANLPEQCPPPHIFATNALYRASWILLYRIFIPNILPAPSGAPGDLMREASTTCTARADEIYHLSKLYAKSFGLRNMTYVMTWSIYSAATINAIDFRSDNLEIAASAGPRLSMSMRSVDGIQARLTSDCAF</sequence>
<keyword evidence="5" id="KW-0804">Transcription</keyword>
<keyword evidence="3" id="KW-0805">Transcription regulation</keyword>
<keyword evidence="9" id="KW-1185">Reference proteome</keyword>
<evidence type="ECO:0000313" key="9">
    <source>
        <dbReference type="Proteomes" id="UP000766486"/>
    </source>
</evidence>
<evidence type="ECO:0000256" key="1">
    <source>
        <dbReference type="ARBA" id="ARBA00022723"/>
    </source>
</evidence>
<dbReference type="PANTHER" id="PTHR31313">
    <property type="entry name" value="TY1 ENHANCER ACTIVATOR"/>
    <property type="match status" value="1"/>
</dbReference>
<evidence type="ECO:0000256" key="2">
    <source>
        <dbReference type="ARBA" id="ARBA00022833"/>
    </source>
</evidence>
<dbReference type="InterPro" id="IPR051615">
    <property type="entry name" value="Transcr_Regulatory_Elem"/>
</dbReference>
<keyword evidence="1" id="KW-0479">Metal-binding</keyword>
<dbReference type="PANTHER" id="PTHR31313:SF85">
    <property type="entry name" value="ZN(II)2CYS6 TRANSCRIPTION FACTOR (EUROFUNG)"/>
    <property type="match status" value="1"/>
</dbReference>
<dbReference type="Pfam" id="PF04082">
    <property type="entry name" value="Fungal_trans"/>
    <property type="match status" value="1"/>
</dbReference>
<keyword evidence="6" id="KW-0539">Nucleus</keyword>
<keyword evidence="4" id="KW-0238">DNA-binding</keyword>
<dbReference type="SMART" id="SM00906">
    <property type="entry name" value="Fungal_trans"/>
    <property type="match status" value="1"/>
</dbReference>
<dbReference type="InterPro" id="IPR007219">
    <property type="entry name" value="XnlR_reg_dom"/>
</dbReference>
<gene>
    <name evidence="8" type="ORF">CLO192961_LOCUS300512</name>
</gene>
<evidence type="ECO:0000256" key="4">
    <source>
        <dbReference type="ARBA" id="ARBA00023125"/>
    </source>
</evidence>
<name>A0ABY6UMG7_BIOOC</name>
<dbReference type="Proteomes" id="UP000766486">
    <property type="component" value="Unassembled WGS sequence"/>
</dbReference>
<reference evidence="8 9" key="1">
    <citation type="submission" date="2019-06" db="EMBL/GenBank/DDBJ databases">
        <authorList>
            <person name="Broberg M."/>
        </authorList>
    </citation>
    <scope>NUCLEOTIDE SEQUENCE [LARGE SCALE GENOMIC DNA]</scope>
</reference>